<dbReference type="AlphaFoldDB" id="A0A9W9R6J0"/>
<dbReference type="PROSITE" id="PS51891">
    <property type="entry name" value="CENP_V_GFA"/>
    <property type="match status" value="1"/>
</dbReference>
<accession>A0A9W9R6J0</accession>
<gene>
    <name evidence="5" type="ORF">N7541_005589</name>
</gene>
<evidence type="ECO:0000256" key="3">
    <source>
        <dbReference type="ARBA" id="ARBA00022833"/>
    </source>
</evidence>
<keyword evidence="2" id="KW-0479">Metal-binding</keyword>
<dbReference type="InterPro" id="IPR006913">
    <property type="entry name" value="CENP-V/GFA"/>
</dbReference>
<dbReference type="Proteomes" id="UP001148299">
    <property type="component" value="Unassembled WGS sequence"/>
</dbReference>
<comment type="caution">
    <text evidence="5">The sequence shown here is derived from an EMBL/GenBank/DDBJ whole genome shotgun (WGS) entry which is preliminary data.</text>
</comment>
<evidence type="ECO:0000313" key="5">
    <source>
        <dbReference type="EMBL" id="KAJ5354545.1"/>
    </source>
</evidence>
<reference evidence="5" key="1">
    <citation type="submission" date="2022-12" db="EMBL/GenBank/DDBJ databases">
        <authorList>
            <person name="Petersen C."/>
        </authorList>
    </citation>
    <scope>NUCLEOTIDE SEQUENCE</scope>
    <source>
        <strain evidence="5">IBT 35675</strain>
    </source>
</reference>
<dbReference type="PANTHER" id="PTHR28620:SF1">
    <property type="entry name" value="CENP-V_GFA DOMAIN-CONTAINING PROTEIN"/>
    <property type="match status" value="1"/>
</dbReference>
<reference evidence="5" key="2">
    <citation type="journal article" date="2023" name="IMA Fungus">
        <title>Comparative genomic study of the Penicillium genus elucidates a diverse pangenome and 15 lateral gene transfer events.</title>
        <authorList>
            <person name="Petersen C."/>
            <person name="Sorensen T."/>
            <person name="Nielsen M.R."/>
            <person name="Sondergaard T.E."/>
            <person name="Sorensen J.L."/>
            <person name="Fitzpatrick D.A."/>
            <person name="Frisvad J.C."/>
            <person name="Nielsen K.L."/>
        </authorList>
    </citation>
    <scope>NUCLEOTIDE SEQUENCE</scope>
    <source>
        <strain evidence="5">IBT 35675</strain>
    </source>
</reference>
<evidence type="ECO:0000256" key="1">
    <source>
        <dbReference type="ARBA" id="ARBA00005495"/>
    </source>
</evidence>
<evidence type="ECO:0000256" key="2">
    <source>
        <dbReference type="ARBA" id="ARBA00022723"/>
    </source>
</evidence>
<dbReference type="SUPFAM" id="SSF51316">
    <property type="entry name" value="Mss4-like"/>
    <property type="match status" value="1"/>
</dbReference>
<comment type="similarity">
    <text evidence="1">Belongs to the Gfa family.</text>
</comment>
<dbReference type="InterPro" id="IPR052355">
    <property type="entry name" value="CENP-V-like"/>
</dbReference>
<evidence type="ECO:0000259" key="4">
    <source>
        <dbReference type="PROSITE" id="PS51891"/>
    </source>
</evidence>
<dbReference type="EMBL" id="JAPZBR010000004">
    <property type="protein sequence ID" value="KAJ5354545.1"/>
    <property type="molecule type" value="Genomic_DNA"/>
</dbReference>
<organism evidence="5 6">
    <name type="scientific">Penicillium brevicompactum</name>
    <dbReference type="NCBI Taxonomy" id="5074"/>
    <lineage>
        <taxon>Eukaryota</taxon>
        <taxon>Fungi</taxon>
        <taxon>Dikarya</taxon>
        <taxon>Ascomycota</taxon>
        <taxon>Pezizomycotina</taxon>
        <taxon>Eurotiomycetes</taxon>
        <taxon>Eurotiomycetidae</taxon>
        <taxon>Eurotiales</taxon>
        <taxon>Aspergillaceae</taxon>
        <taxon>Penicillium</taxon>
    </lineage>
</organism>
<evidence type="ECO:0000313" key="6">
    <source>
        <dbReference type="Proteomes" id="UP001148299"/>
    </source>
</evidence>
<dbReference type="Pfam" id="PF04828">
    <property type="entry name" value="GFA"/>
    <property type="match status" value="1"/>
</dbReference>
<dbReference type="GO" id="GO:0046872">
    <property type="term" value="F:metal ion binding"/>
    <property type="evidence" value="ECO:0007669"/>
    <property type="project" value="UniProtKB-KW"/>
</dbReference>
<protein>
    <recommendedName>
        <fullName evidence="4">CENP-V/GFA domain-containing protein</fullName>
    </recommendedName>
</protein>
<keyword evidence="6" id="KW-1185">Reference proteome</keyword>
<dbReference type="GO" id="GO:0016846">
    <property type="term" value="F:carbon-sulfur lyase activity"/>
    <property type="evidence" value="ECO:0007669"/>
    <property type="project" value="InterPro"/>
</dbReference>
<dbReference type="Gene3D" id="2.170.150.70">
    <property type="match status" value="1"/>
</dbReference>
<feature type="domain" description="CENP-V/GFA" evidence="4">
    <location>
        <begin position="14"/>
        <end position="132"/>
    </location>
</feature>
<dbReference type="PANTHER" id="PTHR28620">
    <property type="entry name" value="CENTROMERE PROTEIN V"/>
    <property type="match status" value="1"/>
</dbReference>
<sequence length="132" mass="14360">MSETTVNPASMVSYDGGCHCGNVSYTAKLPSPIQDQVVNTCNCSICSINGYILVYIKKPDLTFHNSDDAAKEYRFGSKRFPHYFCPNCGTSVYASADDTEGEYAGITAINGRTLKGVDINSLKIEQLDGKKI</sequence>
<dbReference type="InterPro" id="IPR011057">
    <property type="entry name" value="Mss4-like_sf"/>
</dbReference>
<proteinExistence type="inferred from homology"/>
<name>A0A9W9R6J0_PENBR</name>
<keyword evidence="3" id="KW-0862">Zinc</keyword>